<gene>
    <name evidence="2" type="ORF">FC26_GL002143</name>
</gene>
<organism evidence="2 3">
    <name type="scientific">Paucilactobacillus vaccinostercus DSM 20634</name>
    <dbReference type="NCBI Taxonomy" id="1423813"/>
    <lineage>
        <taxon>Bacteria</taxon>
        <taxon>Bacillati</taxon>
        <taxon>Bacillota</taxon>
        <taxon>Bacilli</taxon>
        <taxon>Lactobacillales</taxon>
        <taxon>Lactobacillaceae</taxon>
        <taxon>Paucilactobacillus</taxon>
    </lineage>
</organism>
<protein>
    <submittedName>
        <fullName evidence="2">Saccharopine dehydrogenase related protein</fullName>
    </submittedName>
</protein>
<feature type="domain" description="NAD(P)-binding" evidence="1">
    <location>
        <begin position="11"/>
        <end position="172"/>
    </location>
</feature>
<dbReference type="EMBL" id="AYYY01000005">
    <property type="protein sequence ID" value="KRM62567.1"/>
    <property type="molecule type" value="Genomic_DNA"/>
</dbReference>
<dbReference type="Proteomes" id="UP000051733">
    <property type="component" value="Unassembled WGS sequence"/>
</dbReference>
<dbReference type="PATRIC" id="fig|1423813.3.peg.2182"/>
<dbReference type="InterPro" id="IPR051606">
    <property type="entry name" value="Polyketide_Oxido-like"/>
</dbReference>
<reference evidence="2 3" key="1">
    <citation type="journal article" date="2015" name="Genome Announc.">
        <title>Expanding the biotechnology potential of lactobacilli through comparative genomics of 213 strains and associated genera.</title>
        <authorList>
            <person name="Sun Z."/>
            <person name="Harris H.M."/>
            <person name="McCann A."/>
            <person name="Guo C."/>
            <person name="Argimon S."/>
            <person name="Zhang W."/>
            <person name="Yang X."/>
            <person name="Jeffery I.B."/>
            <person name="Cooney J.C."/>
            <person name="Kagawa T.F."/>
            <person name="Liu W."/>
            <person name="Song Y."/>
            <person name="Salvetti E."/>
            <person name="Wrobel A."/>
            <person name="Rasinkangas P."/>
            <person name="Parkhill J."/>
            <person name="Rea M.C."/>
            <person name="O'Sullivan O."/>
            <person name="Ritari J."/>
            <person name="Douillard F.P."/>
            <person name="Paul Ross R."/>
            <person name="Yang R."/>
            <person name="Briner A.E."/>
            <person name="Felis G.E."/>
            <person name="de Vos W.M."/>
            <person name="Barrangou R."/>
            <person name="Klaenhammer T.R."/>
            <person name="Caufield P.W."/>
            <person name="Cui Y."/>
            <person name="Zhang H."/>
            <person name="O'Toole P.W."/>
        </authorList>
    </citation>
    <scope>NUCLEOTIDE SEQUENCE [LARGE SCALE GENOMIC DNA]</scope>
    <source>
        <strain evidence="2 3">DSM 20634</strain>
    </source>
</reference>
<accession>A0A0R2A676</accession>
<evidence type="ECO:0000313" key="3">
    <source>
        <dbReference type="Proteomes" id="UP000051733"/>
    </source>
</evidence>
<dbReference type="InterPro" id="IPR016040">
    <property type="entry name" value="NAD(P)-bd_dom"/>
</dbReference>
<evidence type="ECO:0000259" key="1">
    <source>
        <dbReference type="Pfam" id="PF13460"/>
    </source>
</evidence>
<dbReference type="Pfam" id="PF13460">
    <property type="entry name" value="NAD_binding_10"/>
    <property type="match status" value="1"/>
</dbReference>
<evidence type="ECO:0000313" key="2">
    <source>
        <dbReference type="EMBL" id="KRM62567.1"/>
    </source>
</evidence>
<sequence length="194" mass="22213">MIDMKVLIMAANGQIARLIEERILSESKFSHIELTLFLRQADRLSQLRNNARVTFIEGDLSDENAVNKAVAGQDLIFVGVVDHTQNNVWTKNIINAMKRNHVSRVVFTNILGIYNEVPGEFGRWNARQVMNGLNAAIESDQLLVDSGLQYTTLRLPWLNDRHEINYVVTHRAGALCWRIRFPSKCCRFSAPNYR</sequence>
<dbReference type="PANTHER" id="PTHR43355">
    <property type="entry name" value="FLAVIN REDUCTASE (NADPH)"/>
    <property type="match status" value="1"/>
</dbReference>
<dbReference type="SUPFAM" id="SSF51735">
    <property type="entry name" value="NAD(P)-binding Rossmann-fold domains"/>
    <property type="match status" value="1"/>
</dbReference>
<dbReference type="InterPro" id="IPR036291">
    <property type="entry name" value="NAD(P)-bd_dom_sf"/>
</dbReference>
<proteinExistence type="predicted"/>
<dbReference type="GO" id="GO:0004074">
    <property type="term" value="F:biliverdin reductase [NAD(P)H] activity"/>
    <property type="evidence" value="ECO:0007669"/>
    <property type="project" value="TreeGrafter"/>
</dbReference>
<comment type="caution">
    <text evidence="2">The sequence shown here is derived from an EMBL/GenBank/DDBJ whole genome shotgun (WGS) entry which is preliminary data.</text>
</comment>
<dbReference type="AlphaFoldDB" id="A0A0R2A676"/>
<dbReference type="Gene3D" id="3.40.50.720">
    <property type="entry name" value="NAD(P)-binding Rossmann-like Domain"/>
    <property type="match status" value="1"/>
</dbReference>
<name>A0A0R2A676_9LACO</name>
<keyword evidence="3" id="KW-1185">Reference proteome</keyword>
<dbReference type="PANTHER" id="PTHR43355:SF2">
    <property type="entry name" value="FLAVIN REDUCTASE (NADPH)"/>
    <property type="match status" value="1"/>
</dbReference>
<dbReference type="GO" id="GO:0042602">
    <property type="term" value="F:riboflavin reductase (NADPH) activity"/>
    <property type="evidence" value="ECO:0007669"/>
    <property type="project" value="TreeGrafter"/>
</dbReference>
<dbReference type="STRING" id="1423813.FC26_GL002143"/>